<keyword evidence="1" id="KW-0812">Transmembrane</keyword>
<name>R7ZRH4_9BACT</name>
<keyword evidence="3" id="KW-1185">Reference proteome</keyword>
<reference evidence="2 3" key="1">
    <citation type="submission" date="2013-02" db="EMBL/GenBank/DDBJ databases">
        <title>A novel strain isolated from Lonar lake, Maharashtra, India.</title>
        <authorList>
            <person name="Singh A."/>
        </authorList>
    </citation>
    <scope>NUCLEOTIDE SEQUENCE [LARGE SCALE GENOMIC DNA]</scope>
    <source>
        <strain evidence="2 3">AK24</strain>
    </source>
</reference>
<keyword evidence="1" id="KW-0472">Membrane</keyword>
<feature type="transmembrane region" description="Helical" evidence="1">
    <location>
        <begin position="7"/>
        <end position="24"/>
    </location>
</feature>
<dbReference type="RefSeq" id="WP_010855261.1">
    <property type="nucleotide sequence ID" value="NZ_AQHR01000085.1"/>
</dbReference>
<evidence type="ECO:0000313" key="3">
    <source>
        <dbReference type="Proteomes" id="UP000013909"/>
    </source>
</evidence>
<proteinExistence type="predicted"/>
<evidence type="ECO:0000256" key="1">
    <source>
        <dbReference type="SAM" id="Phobius"/>
    </source>
</evidence>
<gene>
    <name evidence="2" type="ORF">ADIS_3127</name>
</gene>
<organism evidence="2 3">
    <name type="scientific">Lunatimonas lonarensis</name>
    <dbReference type="NCBI Taxonomy" id="1232681"/>
    <lineage>
        <taxon>Bacteria</taxon>
        <taxon>Pseudomonadati</taxon>
        <taxon>Bacteroidota</taxon>
        <taxon>Cytophagia</taxon>
        <taxon>Cytophagales</taxon>
        <taxon>Cyclobacteriaceae</taxon>
    </lineage>
</organism>
<sequence length="68" mass="7920">MNSFLTPVYLVTGFLIIYLTVLVVDLSMGVILFMFSASPVLVLWMVYRVLRADVDSAYTFEEKWYEDQ</sequence>
<dbReference type="Proteomes" id="UP000013909">
    <property type="component" value="Unassembled WGS sequence"/>
</dbReference>
<dbReference type="AlphaFoldDB" id="R7ZRH4"/>
<feature type="transmembrane region" description="Helical" evidence="1">
    <location>
        <begin position="30"/>
        <end position="50"/>
    </location>
</feature>
<evidence type="ECO:0000313" key="2">
    <source>
        <dbReference type="EMBL" id="EON76677.1"/>
    </source>
</evidence>
<accession>R7ZRH4</accession>
<comment type="caution">
    <text evidence="2">The sequence shown here is derived from an EMBL/GenBank/DDBJ whole genome shotgun (WGS) entry which is preliminary data.</text>
</comment>
<protein>
    <submittedName>
        <fullName evidence="2">Uncharacterized protein</fullName>
    </submittedName>
</protein>
<dbReference type="OrthoDB" id="964187at2"/>
<keyword evidence="1" id="KW-1133">Transmembrane helix</keyword>
<dbReference type="EMBL" id="AQHR01000085">
    <property type="protein sequence ID" value="EON76677.1"/>
    <property type="molecule type" value="Genomic_DNA"/>
</dbReference>